<reference evidence="1" key="1">
    <citation type="submission" date="2015-12" db="EMBL/GenBank/DDBJ databases">
        <title>Gene expression during late stages of embryo sac development: a critical building block for successful pollen-pistil interactions.</title>
        <authorList>
            <person name="Liu Y."/>
            <person name="Joly V."/>
            <person name="Sabar M."/>
            <person name="Matton D.P."/>
        </authorList>
    </citation>
    <scope>NUCLEOTIDE SEQUENCE</scope>
</reference>
<sequence length="74" mass="8679">MLNLPFIKILGHTMKVWERGLELRVRKIVTISENQFGFMPGCSTTVAIHLVRRLVEQYKERKDLHGVHRPRKGL</sequence>
<evidence type="ECO:0000313" key="1">
    <source>
        <dbReference type="EMBL" id="JAP14048.1"/>
    </source>
</evidence>
<proteinExistence type="predicted"/>
<protein>
    <submittedName>
        <fullName evidence="1">Putative ovule protein</fullName>
    </submittedName>
</protein>
<dbReference type="EMBL" id="GEDG01027134">
    <property type="protein sequence ID" value="JAP14048.1"/>
    <property type="molecule type" value="Transcribed_RNA"/>
</dbReference>
<name>A0A0V0H2U9_SOLCH</name>
<accession>A0A0V0H2U9</accession>
<dbReference type="AlphaFoldDB" id="A0A0V0H2U9"/>
<organism evidence="1">
    <name type="scientific">Solanum chacoense</name>
    <name type="common">Chaco potato</name>
    <dbReference type="NCBI Taxonomy" id="4108"/>
    <lineage>
        <taxon>Eukaryota</taxon>
        <taxon>Viridiplantae</taxon>
        <taxon>Streptophyta</taxon>
        <taxon>Embryophyta</taxon>
        <taxon>Tracheophyta</taxon>
        <taxon>Spermatophyta</taxon>
        <taxon>Magnoliopsida</taxon>
        <taxon>eudicotyledons</taxon>
        <taxon>Gunneridae</taxon>
        <taxon>Pentapetalae</taxon>
        <taxon>asterids</taxon>
        <taxon>lamiids</taxon>
        <taxon>Solanales</taxon>
        <taxon>Solanaceae</taxon>
        <taxon>Solanoideae</taxon>
        <taxon>Solaneae</taxon>
        <taxon>Solanum</taxon>
    </lineage>
</organism>